<name>A0ABW6SKC8_9ACTN</name>
<accession>A0ABW6SKC8</accession>
<dbReference type="Proteomes" id="UP001602013">
    <property type="component" value="Unassembled WGS sequence"/>
</dbReference>
<comment type="caution">
    <text evidence="2">The sequence shown here is derived from an EMBL/GenBank/DDBJ whole genome shotgun (WGS) entry which is preliminary data.</text>
</comment>
<dbReference type="EMBL" id="JBIASD010000004">
    <property type="protein sequence ID" value="MFF3665404.1"/>
    <property type="molecule type" value="Genomic_DNA"/>
</dbReference>
<evidence type="ECO:0000256" key="1">
    <source>
        <dbReference type="SAM" id="MobiDB-lite"/>
    </source>
</evidence>
<evidence type="ECO:0000313" key="3">
    <source>
        <dbReference type="Proteomes" id="UP001602013"/>
    </source>
</evidence>
<sequence>MTANKRHLRLASQPPAAPAAPAAPDGFDKDAAEASLRDRILRQIAQRVVKGADPREATIETAQECMAEAEAKGWPADQAYALAKFAVQVGAEWIAELAVEVAKEIDRR</sequence>
<feature type="region of interest" description="Disordered" evidence="1">
    <location>
        <begin position="1"/>
        <end position="31"/>
    </location>
</feature>
<evidence type="ECO:0000313" key="2">
    <source>
        <dbReference type="EMBL" id="MFF3665404.1"/>
    </source>
</evidence>
<evidence type="ECO:0008006" key="4">
    <source>
        <dbReference type="Google" id="ProtNLM"/>
    </source>
</evidence>
<organism evidence="2 3">
    <name type="scientific">Microtetraspora malaysiensis</name>
    <dbReference type="NCBI Taxonomy" id="161358"/>
    <lineage>
        <taxon>Bacteria</taxon>
        <taxon>Bacillati</taxon>
        <taxon>Actinomycetota</taxon>
        <taxon>Actinomycetes</taxon>
        <taxon>Streptosporangiales</taxon>
        <taxon>Streptosporangiaceae</taxon>
        <taxon>Microtetraspora</taxon>
    </lineage>
</organism>
<reference evidence="2 3" key="1">
    <citation type="submission" date="2024-10" db="EMBL/GenBank/DDBJ databases">
        <title>The Natural Products Discovery Center: Release of the First 8490 Sequenced Strains for Exploring Actinobacteria Biosynthetic Diversity.</title>
        <authorList>
            <person name="Kalkreuter E."/>
            <person name="Kautsar S.A."/>
            <person name="Yang D."/>
            <person name="Bader C.D."/>
            <person name="Teijaro C.N."/>
            <person name="Fluegel L."/>
            <person name="Davis C.M."/>
            <person name="Simpson J.R."/>
            <person name="Lauterbach L."/>
            <person name="Steele A.D."/>
            <person name="Gui C."/>
            <person name="Meng S."/>
            <person name="Li G."/>
            <person name="Viehrig K."/>
            <person name="Ye F."/>
            <person name="Su P."/>
            <person name="Kiefer A.F."/>
            <person name="Nichols A."/>
            <person name="Cepeda A.J."/>
            <person name="Yan W."/>
            <person name="Fan B."/>
            <person name="Jiang Y."/>
            <person name="Adhikari A."/>
            <person name="Zheng C.-J."/>
            <person name="Schuster L."/>
            <person name="Cowan T.M."/>
            <person name="Smanski M.J."/>
            <person name="Chevrette M.G."/>
            <person name="De Carvalho L.P.S."/>
            <person name="Shen B."/>
        </authorList>
    </citation>
    <scope>NUCLEOTIDE SEQUENCE [LARGE SCALE GENOMIC DNA]</scope>
    <source>
        <strain evidence="2 3">NPDC002173</strain>
    </source>
</reference>
<proteinExistence type="predicted"/>
<protein>
    <recommendedName>
        <fullName evidence="4">ANTAR domain-containing protein</fullName>
    </recommendedName>
</protein>
<keyword evidence="3" id="KW-1185">Reference proteome</keyword>
<dbReference type="RefSeq" id="WP_387409400.1">
    <property type="nucleotide sequence ID" value="NZ_JBIASD010000004.1"/>
</dbReference>
<gene>
    <name evidence="2" type="ORF">ACFYXI_07400</name>
</gene>